<dbReference type="STRING" id="1428628.WN71_025860"/>
<evidence type="ECO:0000259" key="8">
    <source>
        <dbReference type="PROSITE" id="PS50928"/>
    </source>
</evidence>
<dbReference type="Pfam" id="PF12911">
    <property type="entry name" value="OppC_N"/>
    <property type="match status" value="1"/>
</dbReference>
<dbReference type="InterPro" id="IPR035906">
    <property type="entry name" value="MetI-like_sf"/>
</dbReference>
<dbReference type="InterPro" id="IPR025966">
    <property type="entry name" value="OppC_N"/>
</dbReference>
<evidence type="ECO:0000256" key="4">
    <source>
        <dbReference type="ARBA" id="ARBA00022692"/>
    </source>
</evidence>
<comment type="subcellular location">
    <subcellularLocation>
        <location evidence="1 7">Cell membrane</location>
        <topology evidence="1 7">Multi-pass membrane protein</topology>
    </subcellularLocation>
</comment>
<gene>
    <name evidence="9" type="ORF">WN71_025860</name>
</gene>
<comment type="similarity">
    <text evidence="7">Belongs to the binding-protein-dependent transport system permease family.</text>
</comment>
<dbReference type="SUPFAM" id="SSF161098">
    <property type="entry name" value="MetI-like"/>
    <property type="match status" value="1"/>
</dbReference>
<keyword evidence="5 7" id="KW-1133">Transmembrane helix</keyword>
<organism evidence="9 10">
    <name type="scientific">Streptomyces mangrovisoli</name>
    <dbReference type="NCBI Taxonomy" id="1428628"/>
    <lineage>
        <taxon>Bacteria</taxon>
        <taxon>Bacillati</taxon>
        <taxon>Actinomycetota</taxon>
        <taxon>Actinomycetes</taxon>
        <taxon>Kitasatosporales</taxon>
        <taxon>Streptomycetaceae</taxon>
        <taxon>Streptomyces</taxon>
    </lineage>
</organism>
<evidence type="ECO:0000256" key="7">
    <source>
        <dbReference type="RuleBase" id="RU363032"/>
    </source>
</evidence>
<dbReference type="PANTHER" id="PTHR43386">
    <property type="entry name" value="OLIGOPEPTIDE TRANSPORT SYSTEM PERMEASE PROTEIN APPC"/>
    <property type="match status" value="1"/>
</dbReference>
<evidence type="ECO:0000313" key="9">
    <source>
        <dbReference type="EMBL" id="OIJ65042.1"/>
    </source>
</evidence>
<protein>
    <recommendedName>
        <fullName evidence="8">ABC transmembrane type-1 domain-containing protein</fullName>
    </recommendedName>
</protein>
<keyword evidence="6 7" id="KW-0472">Membrane</keyword>
<evidence type="ECO:0000256" key="1">
    <source>
        <dbReference type="ARBA" id="ARBA00004651"/>
    </source>
</evidence>
<dbReference type="GO" id="GO:0055085">
    <property type="term" value="P:transmembrane transport"/>
    <property type="evidence" value="ECO:0007669"/>
    <property type="project" value="InterPro"/>
</dbReference>
<sequence length="282" mass="29815">MARLRHSRVVRRLLTDRPALVALVLLALISLVAVFHSLLEPHDPLRQELSHINAGPGSEHLLGTDYLGRDVLSRLIEGTAPTLWTAVLGTLIGMIGIPLGLLGGYLRGVVDGVLGQVSDGLLSIPPLLFAFGIIGFMGRSSLNTALAVGIVLIPRFYRVAQTAARSVAEELYMEAARASGCGPGRLLVRHVVPNALGPLLVQTSQAIGVVVSVQAGLSVLGLGTPPPTPTWGGMLSDAFDNNADQIFPMLPSAVLIVVLILCFFTLGDSIRDAYGRAERGKK</sequence>
<dbReference type="PROSITE" id="PS50928">
    <property type="entry name" value="ABC_TM1"/>
    <property type="match status" value="1"/>
</dbReference>
<proteinExistence type="inferred from homology"/>
<keyword evidence="4 7" id="KW-0812">Transmembrane</keyword>
<evidence type="ECO:0000256" key="6">
    <source>
        <dbReference type="ARBA" id="ARBA00023136"/>
    </source>
</evidence>
<reference evidence="9" key="1">
    <citation type="submission" date="2016-10" db="EMBL/GenBank/DDBJ databases">
        <title>Genome sequence of Streptomyces mangrovisoli MUSC 149.</title>
        <authorList>
            <person name="Lee L.-H."/>
            <person name="Ser H.-L."/>
        </authorList>
    </citation>
    <scope>NUCLEOTIDE SEQUENCE [LARGE SCALE GENOMIC DNA]</scope>
    <source>
        <strain evidence="9">MUSC 149</strain>
    </source>
</reference>
<dbReference type="GO" id="GO:0005886">
    <property type="term" value="C:plasma membrane"/>
    <property type="evidence" value="ECO:0007669"/>
    <property type="project" value="UniProtKB-SubCell"/>
</dbReference>
<dbReference type="InterPro" id="IPR050366">
    <property type="entry name" value="BP-dependent_transpt_permease"/>
</dbReference>
<evidence type="ECO:0000256" key="5">
    <source>
        <dbReference type="ARBA" id="ARBA00022989"/>
    </source>
</evidence>
<dbReference type="AlphaFoldDB" id="A0A1J4NSF7"/>
<dbReference type="PANTHER" id="PTHR43386:SF25">
    <property type="entry name" value="PEPTIDE ABC TRANSPORTER PERMEASE PROTEIN"/>
    <property type="match status" value="1"/>
</dbReference>
<comment type="caution">
    <text evidence="9">The sequence shown here is derived from an EMBL/GenBank/DDBJ whole genome shotgun (WGS) entry which is preliminary data.</text>
</comment>
<dbReference type="InterPro" id="IPR000515">
    <property type="entry name" value="MetI-like"/>
</dbReference>
<keyword evidence="2 7" id="KW-0813">Transport</keyword>
<name>A0A1J4NSF7_9ACTN</name>
<evidence type="ECO:0000256" key="3">
    <source>
        <dbReference type="ARBA" id="ARBA00022475"/>
    </source>
</evidence>
<dbReference type="Proteomes" id="UP000034196">
    <property type="component" value="Unassembled WGS sequence"/>
</dbReference>
<evidence type="ECO:0000256" key="2">
    <source>
        <dbReference type="ARBA" id="ARBA00022448"/>
    </source>
</evidence>
<dbReference type="Gene3D" id="1.10.3720.10">
    <property type="entry name" value="MetI-like"/>
    <property type="match status" value="1"/>
</dbReference>
<feature type="transmembrane region" description="Helical" evidence="7">
    <location>
        <begin position="83"/>
        <end position="106"/>
    </location>
</feature>
<dbReference type="EMBL" id="LAVA02000066">
    <property type="protein sequence ID" value="OIJ65042.1"/>
    <property type="molecule type" value="Genomic_DNA"/>
</dbReference>
<evidence type="ECO:0000313" key="10">
    <source>
        <dbReference type="Proteomes" id="UP000034196"/>
    </source>
</evidence>
<dbReference type="Pfam" id="PF00528">
    <property type="entry name" value="BPD_transp_1"/>
    <property type="match status" value="1"/>
</dbReference>
<dbReference type="CDD" id="cd06261">
    <property type="entry name" value="TM_PBP2"/>
    <property type="match status" value="1"/>
</dbReference>
<keyword evidence="10" id="KW-1185">Reference proteome</keyword>
<feature type="transmembrane region" description="Helical" evidence="7">
    <location>
        <begin position="246"/>
        <end position="266"/>
    </location>
</feature>
<feature type="transmembrane region" description="Helical" evidence="7">
    <location>
        <begin position="20"/>
        <end position="39"/>
    </location>
</feature>
<keyword evidence="3" id="KW-1003">Cell membrane</keyword>
<feature type="domain" description="ABC transmembrane type-1" evidence="8">
    <location>
        <begin position="82"/>
        <end position="267"/>
    </location>
</feature>
<accession>A0A1J4NSF7</accession>